<protein>
    <submittedName>
        <fullName evidence="3">Glycosyltransferase family 4 protein</fullName>
    </submittedName>
</protein>
<dbReference type="PANTHER" id="PTHR12526:SF637">
    <property type="entry name" value="GLYCOSYLTRANSFERASE EPSF-RELATED"/>
    <property type="match status" value="1"/>
</dbReference>
<dbReference type="Proteomes" id="UP001159100">
    <property type="component" value="Unassembled WGS sequence"/>
</dbReference>
<dbReference type="Pfam" id="PF13439">
    <property type="entry name" value="Glyco_transf_4"/>
    <property type="match status" value="1"/>
</dbReference>
<dbReference type="EMBL" id="JARBWL010000002">
    <property type="protein sequence ID" value="MDI2595072.1"/>
    <property type="molecule type" value="Genomic_DNA"/>
</dbReference>
<sequence>MNAPLSPASALPIIHLLGSGGFYGAERMLLDHCLATPGQHQVLFLDAPPELIARFRAAGVDSQGCASLGALLGHLRQRRADHPLINTHNFKGLLFGWIGATLWRLPLVITQHGFTPRSRKQRFYTWLSLQLCRTASVDRVVCVAESIAVLHRAASVQAEKLQVIPNGLPAQSTDTGGTKPWRGSSLPLGCAAAPTTAAQGFRQNAGPALGPLRGPARASSLATGALSVFKRGASVKTSRWLAGFVGRLSSEKGPDLFLDALIPLCQQHPQLDAVMLGDGPERDGLLARIEAAGLHSRITLPGYQTDMAPWWQQLDALVISSRTEGTPMILLEAMQAGVPVVAFSVGGIPDVLQDRVNGLLAAPTDSAALARQIDALLTQPAMARELSDNAKRTQRDRYDLKALAERWSQLYIQTAREARA</sequence>
<evidence type="ECO:0000313" key="3">
    <source>
        <dbReference type="EMBL" id="MDI2595072.1"/>
    </source>
</evidence>
<dbReference type="InterPro" id="IPR001296">
    <property type="entry name" value="Glyco_trans_1"/>
</dbReference>
<dbReference type="CDD" id="cd03801">
    <property type="entry name" value="GT4_PimA-like"/>
    <property type="match status" value="1"/>
</dbReference>
<name>A0ABT6QVY1_9PSED</name>
<dbReference type="SUPFAM" id="SSF53756">
    <property type="entry name" value="UDP-Glycosyltransferase/glycogen phosphorylase"/>
    <property type="match status" value="1"/>
</dbReference>
<evidence type="ECO:0000259" key="1">
    <source>
        <dbReference type="Pfam" id="PF00534"/>
    </source>
</evidence>
<dbReference type="InterPro" id="IPR028098">
    <property type="entry name" value="Glyco_trans_4-like_N"/>
</dbReference>
<feature type="domain" description="Glycosyl transferase family 1" evidence="1">
    <location>
        <begin position="236"/>
        <end position="392"/>
    </location>
</feature>
<dbReference type="PANTHER" id="PTHR12526">
    <property type="entry name" value="GLYCOSYLTRANSFERASE"/>
    <property type="match status" value="1"/>
</dbReference>
<gene>
    <name evidence="3" type="ORF">POF45_27145</name>
</gene>
<proteinExistence type="predicted"/>
<evidence type="ECO:0000313" key="4">
    <source>
        <dbReference type="Proteomes" id="UP001159100"/>
    </source>
</evidence>
<accession>A0ABT6QVY1</accession>
<organism evidence="3 4">
    <name type="scientific">Pseudomonas fungipugnans</name>
    <dbReference type="NCBI Taxonomy" id="3024217"/>
    <lineage>
        <taxon>Bacteria</taxon>
        <taxon>Pseudomonadati</taxon>
        <taxon>Pseudomonadota</taxon>
        <taxon>Gammaproteobacteria</taxon>
        <taxon>Pseudomonadales</taxon>
        <taxon>Pseudomonadaceae</taxon>
        <taxon>Pseudomonas</taxon>
    </lineage>
</organism>
<reference evidence="3 4" key="1">
    <citation type="submission" date="2023-02" db="EMBL/GenBank/DDBJ databases">
        <title>Pseudomonas chrutzelriedensis sp. nov., a potently antifungal strain isolated from moss.</title>
        <authorList>
            <person name="Schnyder A."/>
            <person name="Kalawong R."/>
            <person name="Eberl L."/>
            <person name="Agnoli K."/>
        </authorList>
    </citation>
    <scope>NUCLEOTIDE SEQUENCE [LARGE SCALE GENOMIC DNA]</scope>
    <source>
        <strain evidence="3 4">681</strain>
    </source>
</reference>
<keyword evidence="4" id="KW-1185">Reference proteome</keyword>
<evidence type="ECO:0000259" key="2">
    <source>
        <dbReference type="Pfam" id="PF13439"/>
    </source>
</evidence>
<dbReference type="Pfam" id="PF00534">
    <property type="entry name" value="Glycos_transf_1"/>
    <property type="match status" value="1"/>
</dbReference>
<comment type="caution">
    <text evidence="3">The sequence shown here is derived from an EMBL/GenBank/DDBJ whole genome shotgun (WGS) entry which is preliminary data.</text>
</comment>
<dbReference type="RefSeq" id="WP_282317172.1">
    <property type="nucleotide sequence ID" value="NZ_JARBWL010000002.1"/>
</dbReference>
<feature type="domain" description="Glycosyltransferase subfamily 4-like N-terminal" evidence="2">
    <location>
        <begin position="67"/>
        <end position="168"/>
    </location>
</feature>
<dbReference type="Gene3D" id="3.40.50.2000">
    <property type="entry name" value="Glycogen Phosphorylase B"/>
    <property type="match status" value="3"/>
</dbReference>